<name>A0ABY9EHE8_9GAMM</name>
<proteinExistence type="predicted"/>
<dbReference type="PANTHER" id="PTHR30273">
    <property type="entry name" value="PERIPLASMIC SIGNAL SENSOR AND SIGMA FACTOR ACTIVATOR FECR-RELATED"/>
    <property type="match status" value="1"/>
</dbReference>
<evidence type="ECO:0000313" key="4">
    <source>
        <dbReference type="EMBL" id="WKD51244.1"/>
    </source>
</evidence>
<evidence type="ECO:0000256" key="1">
    <source>
        <dbReference type="SAM" id="Phobius"/>
    </source>
</evidence>
<gene>
    <name evidence="4" type="ORF">M8T91_07455</name>
</gene>
<keyword evidence="5" id="KW-1185">Reference proteome</keyword>
<protein>
    <submittedName>
        <fullName evidence="4">FecR domain-containing protein</fullName>
    </submittedName>
</protein>
<feature type="domain" description="FecR protein" evidence="2">
    <location>
        <begin position="125"/>
        <end position="216"/>
    </location>
</feature>
<dbReference type="PANTHER" id="PTHR30273:SF2">
    <property type="entry name" value="PROTEIN FECR"/>
    <property type="match status" value="1"/>
</dbReference>
<sequence>MSNIYKLKTQQQCYDQASQWIAKLDKGLNAKEIQALHQWLASSGQNRQILFKMAEIWDKMDALSRLSELFPSSPKPERSAPRPYMAVAASILMVFAGLCTWVGTTLSERLGERQQTLDAVVDRMYETAIGEHSSVNLPDGSQLVLNTNSQVKVNYTDYYRLLVLERGEIHVKVAHDKSRPLSVIAGDKVIQAVGTAFNVEINSDQQIELVVTDGKVLVAVHKAPEKNTAELVPEILPPSSVAVSKGEQLVLGGEEEAIEKINPKEIQVKLSWREGNLVFRGEPLENAVAEISRYTQVEFVILDENLKKVRIAGLFKAGDVKGLLLTLRKNFDISYQRIGESKVLLSAQ</sequence>
<dbReference type="Gene3D" id="2.60.120.1440">
    <property type="match status" value="1"/>
</dbReference>
<evidence type="ECO:0000313" key="5">
    <source>
        <dbReference type="Proteomes" id="UP001321520"/>
    </source>
</evidence>
<keyword evidence="1" id="KW-0472">Membrane</keyword>
<dbReference type="Proteomes" id="UP001321520">
    <property type="component" value="Chromosome"/>
</dbReference>
<dbReference type="RefSeq" id="WP_301418332.1">
    <property type="nucleotide sequence ID" value="NZ_CP098023.1"/>
</dbReference>
<dbReference type="PIRSF" id="PIRSF018266">
    <property type="entry name" value="FecR"/>
    <property type="match status" value="1"/>
</dbReference>
<dbReference type="Pfam" id="PF16344">
    <property type="entry name" value="FecR_C"/>
    <property type="match status" value="1"/>
</dbReference>
<dbReference type="InterPro" id="IPR012373">
    <property type="entry name" value="Ferrdict_sens_TM"/>
</dbReference>
<dbReference type="InterPro" id="IPR032508">
    <property type="entry name" value="FecR_C"/>
</dbReference>
<dbReference type="Gene3D" id="3.55.50.30">
    <property type="match status" value="1"/>
</dbReference>
<dbReference type="InterPro" id="IPR006860">
    <property type="entry name" value="FecR"/>
</dbReference>
<dbReference type="Pfam" id="PF04773">
    <property type="entry name" value="FecR"/>
    <property type="match status" value="1"/>
</dbReference>
<reference evidence="4 5" key="1">
    <citation type="submission" date="2022-05" db="EMBL/GenBank/DDBJ databases">
        <title>Microbulbifer sp. nov., isolated from sponge.</title>
        <authorList>
            <person name="Gao L."/>
        </authorList>
    </citation>
    <scope>NUCLEOTIDE SEQUENCE [LARGE SCALE GENOMIC DNA]</scope>
    <source>
        <strain evidence="4 5">MI-G</strain>
    </source>
</reference>
<organism evidence="4 5">
    <name type="scientific">Microbulbifer spongiae</name>
    <dbReference type="NCBI Taxonomy" id="2944933"/>
    <lineage>
        <taxon>Bacteria</taxon>
        <taxon>Pseudomonadati</taxon>
        <taxon>Pseudomonadota</taxon>
        <taxon>Gammaproteobacteria</taxon>
        <taxon>Cellvibrionales</taxon>
        <taxon>Microbulbiferaceae</taxon>
        <taxon>Microbulbifer</taxon>
    </lineage>
</organism>
<evidence type="ECO:0000259" key="3">
    <source>
        <dbReference type="Pfam" id="PF16344"/>
    </source>
</evidence>
<evidence type="ECO:0000259" key="2">
    <source>
        <dbReference type="Pfam" id="PF04773"/>
    </source>
</evidence>
<feature type="domain" description="Protein FecR C-terminal" evidence="3">
    <location>
        <begin position="277"/>
        <end position="343"/>
    </location>
</feature>
<dbReference type="EMBL" id="CP098023">
    <property type="protein sequence ID" value="WKD51244.1"/>
    <property type="molecule type" value="Genomic_DNA"/>
</dbReference>
<keyword evidence="1" id="KW-1133">Transmembrane helix</keyword>
<feature type="transmembrane region" description="Helical" evidence="1">
    <location>
        <begin position="84"/>
        <end position="103"/>
    </location>
</feature>
<accession>A0ABY9EHE8</accession>
<keyword evidence="1" id="KW-0812">Transmembrane</keyword>